<dbReference type="InterPro" id="IPR043519">
    <property type="entry name" value="NT_sf"/>
</dbReference>
<accession>A0A9D2EJ12</accession>
<dbReference type="EMBL" id="DXBY01000337">
    <property type="protein sequence ID" value="HIZ38021.1"/>
    <property type="molecule type" value="Genomic_DNA"/>
</dbReference>
<feature type="domain" description="Polymerase nucleotidyl transferase" evidence="1">
    <location>
        <begin position="26"/>
        <end position="55"/>
    </location>
</feature>
<evidence type="ECO:0000313" key="2">
    <source>
        <dbReference type="EMBL" id="HIZ38021.1"/>
    </source>
</evidence>
<reference evidence="2" key="1">
    <citation type="journal article" date="2021" name="PeerJ">
        <title>Extensive microbial diversity within the chicken gut microbiome revealed by metagenomics and culture.</title>
        <authorList>
            <person name="Gilroy R."/>
            <person name="Ravi A."/>
            <person name="Getino M."/>
            <person name="Pursley I."/>
            <person name="Horton D.L."/>
            <person name="Alikhan N.F."/>
            <person name="Baker D."/>
            <person name="Gharbi K."/>
            <person name="Hall N."/>
            <person name="Watson M."/>
            <person name="Adriaenssens E.M."/>
            <person name="Foster-Nyarko E."/>
            <person name="Jarju S."/>
            <person name="Secka A."/>
            <person name="Antonio M."/>
            <person name="Oren A."/>
            <person name="Chaudhuri R.R."/>
            <person name="La Ragione R."/>
            <person name="Hildebrand F."/>
            <person name="Pallen M.J."/>
        </authorList>
    </citation>
    <scope>NUCLEOTIDE SEQUENCE</scope>
    <source>
        <strain evidence="2">ChiGjej4B4-7305</strain>
    </source>
</reference>
<dbReference type="SUPFAM" id="SSF81301">
    <property type="entry name" value="Nucleotidyltransferase"/>
    <property type="match status" value="1"/>
</dbReference>
<proteinExistence type="predicted"/>
<comment type="caution">
    <text evidence="2">The sequence shown here is derived from an EMBL/GenBank/DDBJ whole genome shotgun (WGS) entry which is preliminary data.</text>
</comment>
<evidence type="ECO:0000259" key="1">
    <source>
        <dbReference type="Pfam" id="PF01909"/>
    </source>
</evidence>
<dbReference type="Proteomes" id="UP000824037">
    <property type="component" value="Unassembled WGS sequence"/>
</dbReference>
<dbReference type="AlphaFoldDB" id="A0A9D2EJ12"/>
<protein>
    <submittedName>
        <fullName evidence="2">Nucleotidyltransferase domain-containing protein</fullName>
    </submittedName>
</protein>
<dbReference type="Pfam" id="PF01909">
    <property type="entry name" value="NTP_transf_2"/>
    <property type="match status" value="1"/>
</dbReference>
<dbReference type="GO" id="GO:0016779">
    <property type="term" value="F:nucleotidyltransferase activity"/>
    <property type="evidence" value="ECO:0007669"/>
    <property type="project" value="InterPro"/>
</dbReference>
<name>A0A9D2EJ12_9MICO</name>
<evidence type="ECO:0000313" key="3">
    <source>
        <dbReference type="Proteomes" id="UP000824037"/>
    </source>
</evidence>
<reference evidence="2" key="2">
    <citation type="submission" date="2021-04" db="EMBL/GenBank/DDBJ databases">
        <authorList>
            <person name="Gilroy R."/>
        </authorList>
    </citation>
    <scope>NUCLEOTIDE SEQUENCE</scope>
    <source>
        <strain evidence="2">ChiGjej4B4-7305</strain>
    </source>
</reference>
<dbReference type="InterPro" id="IPR002934">
    <property type="entry name" value="Polymerase_NTP_transf_dom"/>
</dbReference>
<sequence>MLPREVRTAIAAYLRDADRLIPGQLAGCYLVGSTALGAYRPGRSDIDLIAVLASGPLTGARLLRRLRALHLAQAPRVLAGAVRTRRVHATCNVAFVPVGQMTRPVTEIEPLASHNGHEFFAGAAFDVNPVMWRVLADRGIALRGPATGSWQLDPELDRLTSWNRANLAGYWQAQLNRIRAGRSPLWPQAVEWNVLGPLRLHATIATGQVLSKDEAGAYGQQLFAASSAIIGTARALLAGEPVPADPPREDWRQLTAEVMDRVITEAKTLATD</sequence>
<gene>
    <name evidence="2" type="ORF">H9815_19780</name>
</gene>
<organism evidence="2 3">
    <name type="scientific">Candidatus Ruania gallistercoris</name>
    <dbReference type="NCBI Taxonomy" id="2838746"/>
    <lineage>
        <taxon>Bacteria</taxon>
        <taxon>Bacillati</taxon>
        <taxon>Actinomycetota</taxon>
        <taxon>Actinomycetes</taxon>
        <taxon>Micrococcales</taxon>
        <taxon>Ruaniaceae</taxon>
        <taxon>Ruania</taxon>
    </lineage>
</organism>